<dbReference type="Proteomes" id="UP000450917">
    <property type="component" value="Unassembled WGS sequence"/>
</dbReference>
<dbReference type="InterPro" id="IPR037923">
    <property type="entry name" value="HTH-like"/>
</dbReference>
<dbReference type="InterPro" id="IPR018062">
    <property type="entry name" value="HTH_AraC-typ_CS"/>
</dbReference>
<evidence type="ECO:0000256" key="1">
    <source>
        <dbReference type="ARBA" id="ARBA00023015"/>
    </source>
</evidence>
<protein>
    <submittedName>
        <fullName evidence="5">Helix-turn-helix domain-containing protein</fullName>
    </submittedName>
</protein>
<name>A0A7X2Z729_9BACL</name>
<evidence type="ECO:0000256" key="2">
    <source>
        <dbReference type="ARBA" id="ARBA00023125"/>
    </source>
</evidence>
<dbReference type="InterPro" id="IPR020449">
    <property type="entry name" value="Tscrpt_reg_AraC-type_HTH"/>
</dbReference>
<dbReference type="Gene3D" id="1.10.10.60">
    <property type="entry name" value="Homeodomain-like"/>
    <property type="match status" value="2"/>
</dbReference>
<dbReference type="GO" id="GO:0003700">
    <property type="term" value="F:DNA-binding transcription factor activity"/>
    <property type="evidence" value="ECO:0007669"/>
    <property type="project" value="InterPro"/>
</dbReference>
<dbReference type="InterPro" id="IPR009057">
    <property type="entry name" value="Homeodomain-like_sf"/>
</dbReference>
<keyword evidence="3" id="KW-0804">Transcription</keyword>
<dbReference type="AlphaFoldDB" id="A0A7X2Z729"/>
<dbReference type="InterPro" id="IPR018060">
    <property type="entry name" value="HTH_AraC"/>
</dbReference>
<dbReference type="GO" id="GO:0043565">
    <property type="term" value="F:sequence-specific DNA binding"/>
    <property type="evidence" value="ECO:0007669"/>
    <property type="project" value="InterPro"/>
</dbReference>
<feature type="domain" description="HTH araC/xylS-type" evidence="4">
    <location>
        <begin position="191"/>
        <end position="289"/>
    </location>
</feature>
<dbReference type="PROSITE" id="PS01124">
    <property type="entry name" value="HTH_ARAC_FAMILY_2"/>
    <property type="match status" value="1"/>
</dbReference>
<comment type="caution">
    <text evidence="5">The sequence shown here is derived from an EMBL/GenBank/DDBJ whole genome shotgun (WGS) entry which is preliminary data.</text>
</comment>
<dbReference type="PROSITE" id="PS00041">
    <property type="entry name" value="HTH_ARAC_FAMILY_1"/>
    <property type="match status" value="1"/>
</dbReference>
<dbReference type="PRINTS" id="PR00032">
    <property type="entry name" value="HTHARAC"/>
</dbReference>
<dbReference type="PANTHER" id="PTHR43280:SF2">
    <property type="entry name" value="HTH-TYPE TRANSCRIPTIONAL REGULATOR EXSA"/>
    <property type="match status" value="1"/>
</dbReference>
<proteinExistence type="predicted"/>
<dbReference type="SUPFAM" id="SSF51215">
    <property type="entry name" value="Regulatory protein AraC"/>
    <property type="match status" value="1"/>
</dbReference>
<sequence>MSVLQLSVPPMPYFIVNGFAANEPGFKHPNRRNIGVFDMLLVRSGCLYIAEEDRKYEVSAGDMLILRPDKHHYPTAPCQEETLYYWLHFQTSGEWRVSDPNESETSDDREEKIPDRLRVFIPQTIKFHIPQSFHIPKPAKLFALMDQMIELGARSDSLSRWKQQTLFQNLLERLHESWQSDETASSARCADQAASYLRQHYHENVSAQALGEALNFHPVYIARCMQKQFGCSPFEYLMHYRLEQAKLLLLQTDLPITRIADDVGFNQAAYFTSCFVKYVGATPREYRRRFQ</sequence>
<dbReference type="PANTHER" id="PTHR43280">
    <property type="entry name" value="ARAC-FAMILY TRANSCRIPTIONAL REGULATOR"/>
    <property type="match status" value="1"/>
</dbReference>
<accession>A0A7X2Z729</accession>
<reference evidence="5 6" key="1">
    <citation type="submission" date="2019-11" db="EMBL/GenBank/DDBJ databases">
        <title>Draft genome sequences of five Paenibacillus species of dairy origin.</title>
        <authorList>
            <person name="Olajide A.M."/>
            <person name="Chen S."/>
            <person name="Lapointe G."/>
        </authorList>
    </citation>
    <scope>NUCLEOTIDE SEQUENCE [LARGE SCALE GENOMIC DNA]</scope>
    <source>
        <strain evidence="5 6">2CS3</strain>
    </source>
</reference>
<evidence type="ECO:0000256" key="3">
    <source>
        <dbReference type="ARBA" id="ARBA00023163"/>
    </source>
</evidence>
<keyword evidence="6" id="KW-1185">Reference proteome</keyword>
<dbReference type="SMART" id="SM00342">
    <property type="entry name" value="HTH_ARAC"/>
    <property type="match status" value="1"/>
</dbReference>
<keyword evidence="2" id="KW-0238">DNA-binding</keyword>
<organism evidence="5 6">
    <name type="scientific">Paenibacillus validus</name>
    <dbReference type="NCBI Taxonomy" id="44253"/>
    <lineage>
        <taxon>Bacteria</taxon>
        <taxon>Bacillati</taxon>
        <taxon>Bacillota</taxon>
        <taxon>Bacilli</taxon>
        <taxon>Bacillales</taxon>
        <taxon>Paenibacillaceae</taxon>
        <taxon>Paenibacillus</taxon>
    </lineage>
</organism>
<dbReference type="EMBL" id="WNZX01000001">
    <property type="protein sequence ID" value="MUG69498.1"/>
    <property type="molecule type" value="Genomic_DNA"/>
</dbReference>
<dbReference type="Pfam" id="PF12833">
    <property type="entry name" value="HTH_18"/>
    <property type="match status" value="1"/>
</dbReference>
<gene>
    <name evidence="5" type="ORF">GNP93_02285</name>
</gene>
<evidence type="ECO:0000313" key="6">
    <source>
        <dbReference type="Proteomes" id="UP000450917"/>
    </source>
</evidence>
<keyword evidence="1" id="KW-0805">Transcription regulation</keyword>
<evidence type="ECO:0000313" key="5">
    <source>
        <dbReference type="EMBL" id="MUG69498.1"/>
    </source>
</evidence>
<dbReference type="Gene3D" id="2.60.120.280">
    <property type="entry name" value="Regulatory protein AraC"/>
    <property type="match status" value="1"/>
</dbReference>
<dbReference type="SUPFAM" id="SSF46689">
    <property type="entry name" value="Homeodomain-like"/>
    <property type="match status" value="2"/>
</dbReference>
<evidence type="ECO:0000259" key="4">
    <source>
        <dbReference type="PROSITE" id="PS01124"/>
    </source>
</evidence>